<dbReference type="PROSITE" id="PS50302">
    <property type="entry name" value="PUM"/>
    <property type="match status" value="3"/>
</dbReference>
<dbReference type="SUPFAM" id="SSF48371">
    <property type="entry name" value="ARM repeat"/>
    <property type="match status" value="1"/>
</dbReference>
<dbReference type="Pfam" id="PF00806">
    <property type="entry name" value="PUF"/>
    <property type="match status" value="6"/>
</dbReference>
<dbReference type="AlphaFoldDB" id="A0A5C7IJL7"/>
<keyword evidence="3" id="KW-0677">Repeat</keyword>
<evidence type="ECO:0000256" key="6">
    <source>
        <dbReference type="PROSITE-ProRule" id="PRU00317"/>
    </source>
</evidence>
<name>A0A5C7IJL7_9ROSI</name>
<evidence type="ECO:0000313" key="9">
    <source>
        <dbReference type="Proteomes" id="UP000323000"/>
    </source>
</evidence>
<proteinExistence type="predicted"/>
<accession>A0A5C7IJL7</accession>
<dbReference type="PANTHER" id="PTHR12537">
    <property type="entry name" value="RNA BINDING PROTEIN PUMILIO-RELATED"/>
    <property type="match status" value="1"/>
</dbReference>
<dbReference type="SMART" id="SM00025">
    <property type="entry name" value="Pumilio"/>
    <property type="match status" value="4"/>
</dbReference>
<sequence>MTDVFGNYVIQKFFEHGSPQQRKELADKLVGQMLPLSLQMYGCRVIQKALEVIELDQKTQLVLELDGHVMRCVRDQNGNHVIKNCIECVTTEKIQFIISAFRGHVAMLSTHPYGCRVIQSEHCSNQLQCQCIVDEILESACALAQDQYGNYVTQD</sequence>
<evidence type="ECO:0000256" key="3">
    <source>
        <dbReference type="ARBA" id="ARBA00022737"/>
    </source>
</evidence>
<feature type="repeat" description="Pumilio" evidence="6">
    <location>
        <begin position="1"/>
        <end position="27"/>
    </location>
</feature>
<dbReference type="GO" id="GO:0005737">
    <property type="term" value="C:cytoplasm"/>
    <property type="evidence" value="ECO:0007669"/>
    <property type="project" value="UniProtKB-SubCell"/>
</dbReference>
<organism evidence="8 9">
    <name type="scientific">Acer yangbiense</name>
    <dbReference type="NCBI Taxonomy" id="1000413"/>
    <lineage>
        <taxon>Eukaryota</taxon>
        <taxon>Viridiplantae</taxon>
        <taxon>Streptophyta</taxon>
        <taxon>Embryophyta</taxon>
        <taxon>Tracheophyta</taxon>
        <taxon>Spermatophyta</taxon>
        <taxon>Magnoliopsida</taxon>
        <taxon>eudicotyledons</taxon>
        <taxon>Gunneridae</taxon>
        <taxon>Pentapetalae</taxon>
        <taxon>rosids</taxon>
        <taxon>malvids</taxon>
        <taxon>Sapindales</taxon>
        <taxon>Sapindaceae</taxon>
        <taxon>Hippocastanoideae</taxon>
        <taxon>Acereae</taxon>
        <taxon>Acer</taxon>
    </lineage>
</organism>
<dbReference type="GO" id="GO:0006417">
    <property type="term" value="P:regulation of translation"/>
    <property type="evidence" value="ECO:0007669"/>
    <property type="project" value="UniProtKB-KW"/>
</dbReference>
<dbReference type="EMBL" id="VAHF01000002">
    <property type="protein sequence ID" value="TXG69587.1"/>
    <property type="molecule type" value="Genomic_DNA"/>
</dbReference>
<evidence type="ECO:0000256" key="5">
    <source>
        <dbReference type="ARBA" id="ARBA00022884"/>
    </source>
</evidence>
<evidence type="ECO:0000313" key="8">
    <source>
        <dbReference type="EMBL" id="TXG69587.1"/>
    </source>
</evidence>
<dbReference type="InterPro" id="IPR001313">
    <property type="entry name" value="Pumilio_RNA-bd_rpt"/>
</dbReference>
<dbReference type="Proteomes" id="UP000323000">
    <property type="component" value="Chromosome 2"/>
</dbReference>
<dbReference type="InterPro" id="IPR011989">
    <property type="entry name" value="ARM-like"/>
</dbReference>
<feature type="domain" description="PUM-HD" evidence="7">
    <location>
        <begin position="1"/>
        <end position="155"/>
    </location>
</feature>
<dbReference type="PANTHER" id="PTHR12537:SF119">
    <property type="entry name" value="PUMILIO HOMOLOG 6, CHLOROPLASTIC"/>
    <property type="match status" value="1"/>
</dbReference>
<dbReference type="PROSITE" id="PS50303">
    <property type="entry name" value="PUM_HD"/>
    <property type="match status" value="1"/>
</dbReference>
<dbReference type="Gene3D" id="1.25.10.10">
    <property type="entry name" value="Leucine-rich Repeat Variant"/>
    <property type="match status" value="1"/>
</dbReference>
<keyword evidence="2" id="KW-0963">Cytoplasm</keyword>
<keyword evidence="4" id="KW-0810">Translation regulation</keyword>
<evidence type="ECO:0000256" key="4">
    <source>
        <dbReference type="ARBA" id="ARBA00022845"/>
    </source>
</evidence>
<comment type="subcellular location">
    <subcellularLocation>
        <location evidence="1">Cytoplasm</location>
    </subcellularLocation>
</comment>
<feature type="repeat" description="Pumilio" evidence="6">
    <location>
        <begin position="28"/>
        <end position="64"/>
    </location>
</feature>
<protein>
    <recommendedName>
        <fullName evidence="7">PUM-HD domain-containing protein</fullName>
    </recommendedName>
</protein>
<evidence type="ECO:0000256" key="2">
    <source>
        <dbReference type="ARBA" id="ARBA00022490"/>
    </source>
</evidence>
<dbReference type="OrthoDB" id="668540at2759"/>
<evidence type="ECO:0000259" key="7">
    <source>
        <dbReference type="PROSITE" id="PS50303"/>
    </source>
</evidence>
<keyword evidence="9" id="KW-1185">Reference proteome</keyword>
<dbReference type="GO" id="GO:0003729">
    <property type="term" value="F:mRNA binding"/>
    <property type="evidence" value="ECO:0007669"/>
    <property type="project" value="TreeGrafter"/>
</dbReference>
<reference evidence="9" key="1">
    <citation type="journal article" date="2019" name="Gigascience">
        <title>De novo genome assembly of the endangered Acer yangbiense, a plant species with extremely small populations endemic to Yunnan Province, China.</title>
        <authorList>
            <person name="Yang J."/>
            <person name="Wariss H.M."/>
            <person name="Tao L."/>
            <person name="Zhang R."/>
            <person name="Yun Q."/>
            <person name="Hollingsworth P."/>
            <person name="Dao Z."/>
            <person name="Luo G."/>
            <person name="Guo H."/>
            <person name="Ma Y."/>
            <person name="Sun W."/>
        </authorList>
    </citation>
    <scope>NUCLEOTIDE SEQUENCE [LARGE SCALE GENOMIC DNA]</scope>
    <source>
        <strain evidence="9">cv. Malutang</strain>
    </source>
</reference>
<keyword evidence="5" id="KW-0694">RNA-binding</keyword>
<dbReference type="InterPro" id="IPR033133">
    <property type="entry name" value="PUM-HD"/>
</dbReference>
<gene>
    <name evidence="8" type="ORF">EZV62_004522</name>
</gene>
<dbReference type="InterPro" id="IPR016024">
    <property type="entry name" value="ARM-type_fold"/>
</dbReference>
<feature type="repeat" description="Pumilio" evidence="6">
    <location>
        <begin position="135"/>
        <end position="155"/>
    </location>
</feature>
<evidence type="ECO:0000256" key="1">
    <source>
        <dbReference type="ARBA" id="ARBA00004496"/>
    </source>
</evidence>
<comment type="caution">
    <text evidence="8">The sequence shown here is derived from an EMBL/GenBank/DDBJ whole genome shotgun (WGS) entry which is preliminary data.</text>
</comment>